<evidence type="ECO:0000313" key="3">
    <source>
        <dbReference type="EMBL" id="MBL4935200.1"/>
    </source>
</evidence>
<comment type="caution">
    <text evidence="3">The sequence shown here is derived from an EMBL/GenBank/DDBJ whole genome shotgun (WGS) entry which is preliminary data.</text>
</comment>
<dbReference type="NCBIfam" id="TIGR00350">
    <property type="entry name" value="lytR_cpsA_psr"/>
    <property type="match status" value="1"/>
</dbReference>
<dbReference type="InterPro" id="IPR050922">
    <property type="entry name" value="LytR/CpsA/Psr_CW_biosynth"/>
</dbReference>
<protein>
    <submittedName>
        <fullName evidence="3">LCP family protein</fullName>
    </submittedName>
</protein>
<accession>A0ABS1T7C1</accession>
<evidence type="ECO:0000256" key="1">
    <source>
        <dbReference type="ARBA" id="ARBA00006068"/>
    </source>
</evidence>
<feature type="domain" description="Cell envelope-related transcriptional attenuator" evidence="2">
    <location>
        <begin position="83"/>
        <end position="236"/>
    </location>
</feature>
<dbReference type="PANTHER" id="PTHR33392:SF6">
    <property type="entry name" value="POLYISOPRENYL-TEICHOIC ACID--PEPTIDOGLYCAN TEICHOIC ACID TRANSFERASE TAGU"/>
    <property type="match status" value="1"/>
</dbReference>
<evidence type="ECO:0000313" key="4">
    <source>
        <dbReference type="Proteomes" id="UP000632377"/>
    </source>
</evidence>
<dbReference type="PANTHER" id="PTHR33392">
    <property type="entry name" value="POLYISOPRENYL-TEICHOIC ACID--PEPTIDOGLYCAN TEICHOIC ACID TRANSFERASE TAGU"/>
    <property type="match status" value="1"/>
</dbReference>
<proteinExistence type="inferred from homology"/>
<name>A0ABS1T7C1_9CLOT</name>
<reference evidence="3 4" key="1">
    <citation type="submission" date="2021-01" db="EMBL/GenBank/DDBJ databases">
        <title>Genome public.</title>
        <authorList>
            <person name="Liu C."/>
            <person name="Sun Q."/>
        </authorList>
    </citation>
    <scope>NUCLEOTIDE SEQUENCE [LARGE SCALE GENOMIC DNA]</scope>
    <source>
        <strain evidence="3 4">YIM B02515</strain>
    </source>
</reference>
<dbReference type="Proteomes" id="UP000632377">
    <property type="component" value="Unassembled WGS sequence"/>
</dbReference>
<comment type="similarity">
    <text evidence="1">Belongs to the LytR/CpsA/Psr (LCP) family.</text>
</comment>
<dbReference type="RefSeq" id="WP_202747805.1">
    <property type="nucleotide sequence ID" value="NZ_JAESWC010000002.1"/>
</dbReference>
<dbReference type="Pfam" id="PF03816">
    <property type="entry name" value="LytR_cpsA_psr"/>
    <property type="match status" value="1"/>
</dbReference>
<dbReference type="InterPro" id="IPR004474">
    <property type="entry name" value="LytR_CpsA_psr"/>
</dbReference>
<organism evidence="3 4">
    <name type="scientific">Clostridium rhizosphaerae</name>
    <dbReference type="NCBI Taxonomy" id="2803861"/>
    <lineage>
        <taxon>Bacteria</taxon>
        <taxon>Bacillati</taxon>
        <taxon>Bacillota</taxon>
        <taxon>Clostridia</taxon>
        <taxon>Eubacteriales</taxon>
        <taxon>Clostridiaceae</taxon>
        <taxon>Clostridium</taxon>
    </lineage>
</organism>
<keyword evidence="4" id="KW-1185">Reference proteome</keyword>
<evidence type="ECO:0000259" key="2">
    <source>
        <dbReference type="Pfam" id="PF03816"/>
    </source>
</evidence>
<gene>
    <name evidence="3" type="ORF">JK636_05460</name>
</gene>
<dbReference type="EMBL" id="JAESWC010000002">
    <property type="protein sequence ID" value="MBL4935200.1"/>
    <property type="molecule type" value="Genomic_DNA"/>
</dbReference>
<dbReference type="Gene3D" id="3.40.630.190">
    <property type="entry name" value="LCP protein"/>
    <property type="match status" value="1"/>
</dbReference>
<sequence>MGRIKKRHRFRNFILVVLTLIICLGLATGTSLYNYMLKLSNQSSNQGEKVKPKTVSKDEPVNILAMGVDIGVVGSEDKDNLKRTDTIVLINYNPKLEEANVISIPRDTLIEVNNKYKKINEANVIGGPAFLIDAVENMLNIKVNYYGKVDYAGFRKIIDIIGPVEVKINNKMDYDDSTQNLHIHFKKGETVQLDGKKAEEFFRWRKNNDGTGLADGDLGRIENQHLFMNKVIDKFKSPAIIPKIPSIMSSLPNYIDTNMSAQDMVRNGYAIMKLDKAKINMYTLKGDAEYISGISYLIYDEKKNKDVLMKLHYETAKK</sequence>